<protein>
    <submittedName>
        <fullName evidence="1">Uncharacterized protein</fullName>
    </submittedName>
</protein>
<dbReference type="InParanoid" id="A0A061GZJ0"/>
<dbReference type="AlphaFoldDB" id="A0A061GZJ0"/>
<organism evidence="1 2">
    <name type="scientific">Theobroma cacao</name>
    <name type="common">Cacao</name>
    <name type="synonym">Cocoa</name>
    <dbReference type="NCBI Taxonomy" id="3641"/>
    <lineage>
        <taxon>Eukaryota</taxon>
        <taxon>Viridiplantae</taxon>
        <taxon>Streptophyta</taxon>
        <taxon>Embryophyta</taxon>
        <taxon>Tracheophyta</taxon>
        <taxon>Spermatophyta</taxon>
        <taxon>Magnoliopsida</taxon>
        <taxon>eudicotyledons</taxon>
        <taxon>Gunneridae</taxon>
        <taxon>Pentapetalae</taxon>
        <taxon>rosids</taxon>
        <taxon>malvids</taxon>
        <taxon>Malvales</taxon>
        <taxon>Malvaceae</taxon>
        <taxon>Byttnerioideae</taxon>
        <taxon>Theobroma</taxon>
    </lineage>
</organism>
<accession>A0A061GZJ0</accession>
<evidence type="ECO:0000313" key="2">
    <source>
        <dbReference type="Proteomes" id="UP000026915"/>
    </source>
</evidence>
<proteinExistence type="predicted"/>
<evidence type="ECO:0000313" key="1">
    <source>
        <dbReference type="EMBL" id="EOY33119.1"/>
    </source>
</evidence>
<dbReference type="Gramene" id="EOY33119">
    <property type="protein sequence ID" value="EOY33119"/>
    <property type="gene ID" value="TCM_041106"/>
</dbReference>
<gene>
    <name evidence="1" type="ORF">TCM_041106</name>
</gene>
<dbReference type="EMBL" id="CM001887">
    <property type="protein sequence ID" value="EOY33119.1"/>
    <property type="molecule type" value="Genomic_DNA"/>
</dbReference>
<name>A0A061GZJ0_THECC</name>
<reference evidence="1 2" key="1">
    <citation type="journal article" date="2013" name="Genome Biol.">
        <title>The genome sequence of the most widely cultivated cacao type and its use to identify candidate genes regulating pod color.</title>
        <authorList>
            <person name="Motamayor J.C."/>
            <person name="Mockaitis K."/>
            <person name="Schmutz J."/>
            <person name="Haiminen N."/>
            <person name="Iii D.L."/>
            <person name="Cornejo O."/>
            <person name="Findley S.D."/>
            <person name="Zheng P."/>
            <person name="Utro F."/>
            <person name="Royaert S."/>
            <person name="Saski C."/>
            <person name="Jenkins J."/>
            <person name="Podicheti R."/>
            <person name="Zhao M."/>
            <person name="Scheffler B.E."/>
            <person name="Stack J.C."/>
            <person name="Feltus F.A."/>
            <person name="Mustiga G.M."/>
            <person name="Amores F."/>
            <person name="Phillips W."/>
            <person name="Marelli J.P."/>
            <person name="May G.D."/>
            <person name="Shapiro H."/>
            <person name="Ma J."/>
            <person name="Bustamante C.D."/>
            <person name="Schnell R.J."/>
            <person name="Main D."/>
            <person name="Gilbert D."/>
            <person name="Parida L."/>
            <person name="Kuhn D.N."/>
        </authorList>
    </citation>
    <scope>NUCLEOTIDE SEQUENCE [LARGE SCALE GENOMIC DNA]</scope>
    <source>
        <strain evidence="2">cv. Matina 1-6</strain>
    </source>
</reference>
<sequence length="73" mass="7981">MISSQTRECVGPQTILNLDWPMAKHSMKAGRAGAVPGMHFAAVSWDWGGGWTTDHLINVVAFVEVDSILLPKF</sequence>
<dbReference type="HOGENOM" id="CLU_2709868_0_0_1"/>
<keyword evidence="2" id="KW-1185">Reference proteome</keyword>
<dbReference type="Proteomes" id="UP000026915">
    <property type="component" value="Chromosome 9"/>
</dbReference>